<feature type="region of interest" description="Disordered" evidence="1">
    <location>
        <begin position="63"/>
        <end position="92"/>
    </location>
</feature>
<dbReference type="EMBL" id="JBGEHV010000001">
    <property type="protein sequence ID" value="MEY8037780.1"/>
    <property type="molecule type" value="Genomic_DNA"/>
</dbReference>
<feature type="compositionally biased region" description="Pro residues" evidence="1">
    <location>
        <begin position="82"/>
        <end position="92"/>
    </location>
</feature>
<accession>A0ABV4C9H4</accession>
<proteinExistence type="predicted"/>
<keyword evidence="3" id="KW-1185">Reference proteome</keyword>
<evidence type="ECO:0000313" key="2">
    <source>
        <dbReference type="EMBL" id="MEY8037780.1"/>
    </source>
</evidence>
<evidence type="ECO:0000313" key="3">
    <source>
        <dbReference type="Proteomes" id="UP001564626"/>
    </source>
</evidence>
<feature type="compositionally biased region" description="Basic and acidic residues" evidence="1">
    <location>
        <begin position="7"/>
        <end position="33"/>
    </location>
</feature>
<name>A0ABV4C9H4_9PSEU</name>
<dbReference type="Proteomes" id="UP001564626">
    <property type="component" value="Unassembled WGS sequence"/>
</dbReference>
<feature type="compositionally biased region" description="Gly residues" evidence="1">
    <location>
        <begin position="35"/>
        <end position="45"/>
    </location>
</feature>
<gene>
    <name evidence="2" type="ORF">AB8O55_00065</name>
</gene>
<feature type="compositionally biased region" description="Basic and acidic residues" evidence="1">
    <location>
        <begin position="63"/>
        <end position="79"/>
    </location>
</feature>
<sequence>MPTGRVELPERDGSAAVEHRDALRRARPVRDDEGGAGAGHPLGGGQHRRLAQMVRRGRRLVEQHARIDELGPRRCDELPLPRGQPSPRSPTS</sequence>
<evidence type="ECO:0000256" key="1">
    <source>
        <dbReference type="SAM" id="MobiDB-lite"/>
    </source>
</evidence>
<dbReference type="RefSeq" id="WP_345365844.1">
    <property type="nucleotide sequence ID" value="NZ_BAABII010000016.1"/>
</dbReference>
<comment type="caution">
    <text evidence="2">The sequence shown here is derived from an EMBL/GenBank/DDBJ whole genome shotgun (WGS) entry which is preliminary data.</text>
</comment>
<protein>
    <submittedName>
        <fullName evidence="2">Uncharacterized protein</fullName>
    </submittedName>
</protein>
<feature type="region of interest" description="Disordered" evidence="1">
    <location>
        <begin position="1"/>
        <end position="49"/>
    </location>
</feature>
<organism evidence="2 3">
    <name type="scientific">Saccharopolyspora cebuensis</name>
    <dbReference type="NCBI Taxonomy" id="418759"/>
    <lineage>
        <taxon>Bacteria</taxon>
        <taxon>Bacillati</taxon>
        <taxon>Actinomycetota</taxon>
        <taxon>Actinomycetes</taxon>
        <taxon>Pseudonocardiales</taxon>
        <taxon>Pseudonocardiaceae</taxon>
        <taxon>Saccharopolyspora</taxon>
    </lineage>
</organism>
<reference evidence="2 3" key="1">
    <citation type="submission" date="2024-08" db="EMBL/GenBank/DDBJ databases">
        <title>Genome mining of Saccharopolyspora cebuensis PGLac3 from Nigerian medicinal plant.</title>
        <authorList>
            <person name="Ezeobiora C.E."/>
            <person name="Igbokwe N.H."/>
            <person name="Amin D.H."/>
            <person name="Mendie U.E."/>
        </authorList>
    </citation>
    <scope>NUCLEOTIDE SEQUENCE [LARGE SCALE GENOMIC DNA]</scope>
    <source>
        <strain evidence="2 3">PGLac3</strain>
    </source>
</reference>